<keyword evidence="7" id="KW-0539">Nucleus</keyword>
<dbReference type="InterPro" id="IPR057672">
    <property type="entry name" value="TPR_IPO4/5"/>
</dbReference>
<keyword evidence="6" id="KW-0653">Protein transport</keyword>
<feature type="domain" description="IPO4/5-like TPR repeats" evidence="9">
    <location>
        <begin position="101"/>
        <end position="260"/>
    </location>
</feature>
<evidence type="ECO:0000256" key="7">
    <source>
        <dbReference type="ARBA" id="ARBA00023242"/>
    </source>
</evidence>
<evidence type="ECO:0000256" key="3">
    <source>
        <dbReference type="ARBA" id="ARBA00022448"/>
    </source>
</evidence>
<dbReference type="GO" id="GO:0005737">
    <property type="term" value="C:cytoplasm"/>
    <property type="evidence" value="ECO:0007669"/>
    <property type="project" value="UniProtKB-SubCell"/>
</dbReference>
<dbReference type="GO" id="GO:0005634">
    <property type="term" value="C:nucleus"/>
    <property type="evidence" value="ECO:0007669"/>
    <property type="project" value="UniProtKB-SubCell"/>
</dbReference>
<dbReference type="InterPro" id="IPR041389">
    <property type="entry name" value="Importin_rep_6"/>
</dbReference>
<dbReference type="AlphaFoldDB" id="A0A6G0YC92"/>
<name>A0A6G0YC92_APHCR</name>
<dbReference type="InterPro" id="IPR040122">
    <property type="entry name" value="Importin_beta"/>
</dbReference>
<keyword evidence="8" id="KW-0175">Coiled coil</keyword>
<accession>A0A6G0YC92</accession>
<dbReference type="InterPro" id="IPR040928">
    <property type="entry name" value="Importin_rep_5"/>
</dbReference>
<protein>
    <submittedName>
        <fullName evidence="10">Importin-5</fullName>
    </submittedName>
</protein>
<organism evidence="10 11">
    <name type="scientific">Aphis craccivora</name>
    <name type="common">Cowpea aphid</name>
    <dbReference type="NCBI Taxonomy" id="307492"/>
    <lineage>
        <taxon>Eukaryota</taxon>
        <taxon>Metazoa</taxon>
        <taxon>Ecdysozoa</taxon>
        <taxon>Arthropoda</taxon>
        <taxon>Hexapoda</taxon>
        <taxon>Insecta</taxon>
        <taxon>Pterygota</taxon>
        <taxon>Neoptera</taxon>
        <taxon>Paraneoptera</taxon>
        <taxon>Hemiptera</taxon>
        <taxon>Sternorrhyncha</taxon>
        <taxon>Aphidomorpha</taxon>
        <taxon>Aphidoidea</taxon>
        <taxon>Aphididae</taxon>
        <taxon>Aphidini</taxon>
        <taxon>Aphis</taxon>
        <taxon>Aphis</taxon>
    </lineage>
</organism>
<reference evidence="10 11" key="1">
    <citation type="submission" date="2019-08" db="EMBL/GenBank/DDBJ databases">
        <title>Whole genome of Aphis craccivora.</title>
        <authorList>
            <person name="Voronova N.V."/>
            <person name="Shulinski R.S."/>
            <person name="Bandarenka Y.V."/>
            <person name="Zhorov D.G."/>
            <person name="Warner D."/>
        </authorList>
    </citation>
    <scope>NUCLEOTIDE SEQUENCE [LARGE SCALE GENOMIC DNA]</scope>
    <source>
        <strain evidence="10">180601</strain>
        <tissue evidence="10">Whole Body</tissue>
    </source>
</reference>
<gene>
    <name evidence="10" type="ORF">FWK35_00021265</name>
</gene>
<dbReference type="Pfam" id="PF13513">
    <property type="entry name" value="HEAT_EZ"/>
    <property type="match status" value="1"/>
</dbReference>
<dbReference type="InterPro" id="IPR041653">
    <property type="entry name" value="Importin_rep_4"/>
</dbReference>
<dbReference type="Pfam" id="PF25780">
    <property type="entry name" value="TPR_IPO5"/>
    <property type="match status" value="1"/>
</dbReference>
<dbReference type="Gene3D" id="1.25.10.10">
    <property type="entry name" value="Leucine-rich Repeat Variant"/>
    <property type="match status" value="1"/>
</dbReference>
<evidence type="ECO:0000256" key="5">
    <source>
        <dbReference type="ARBA" id="ARBA00022737"/>
    </source>
</evidence>
<dbReference type="InterPro" id="IPR016024">
    <property type="entry name" value="ARM-type_fold"/>
</dbReference>
<dbReference type="PANTHER" id="PTHR10527">
    <property type="entry name" value="IMPORTIN BETA"/>
    <property type="match status" value="1"/>
</dbReference>
<dbReference type="EMBL" id="VUJU01004885">
    <property type="protein sequence ID" value="KAF0752947.1"/>
    <property type="molecule type" value="Genomic_DNA"/>
</dbReference>
<evidence type="ECO:0000256" key="4">
    <source>
        <dbReference type="ARBA" id="ARBA00022490"/>
    </source>
</evidence>
<keyword evidence="4" id="KW-0963">Cytoplasm</keyword>
<comment type="subcellular location">
    <subcellularLocation>
        <location evidence="2">Cytoplasm</location>
    </subcellularLocation>
    <subcellularLocation>
        <location evidence="1">Nucleus</location>
    </subcellularLocation>
</comment>
<feature type="coiled-coil region" evidence="8">
    <location>
        <begin position="812"/>
        <end position="839"/>
    </location>
</feature>
<evidence type="ECO:0000256" key="1">
    <source>
        <dbReference type="ARBA" id="ARBA00004123"/>
    </source>
</evidence>
<comment type="caution">
    <text evidence="10">The sequence shown here is derived from an EMBL/GenBank/DDBJ whole genome shotgun (WGS) entry which is preliminary data.</text>
</comment>
<dbReference type="OrthoDB" id="543373at2759"/>
<evidence type="ECO:0000256" key="8">
    <source>
        <dbReference type="SAM" id="Coils"/>
    </source>
</evidence>
<dbReference type="SUPFAM" id="SSF48371">
    <property type="entry name" value="ARM repeat"/>
    <property type="match status" value="2"/>
</dbReference>
<dbReference type="Proteomes" id="UP000478052">
    <property type="component" value="Unassembled WGS sequence"/>
</dbReference>
<sequence>MAGGDNMGDFHQILTSLLSTDNNVRQTAEETYQALPLETKVSYLFNAVQNQAGDIDEKQVAAVMLRRLMANEFMEFYSPLSPENQKQFKDNLLLSVNNEKNDILRRRMCDVASEVARNQLDEDGNNSWPEFLNFLFQCANSPSNDMKDSALRMFTNVPGVFGNQQSNYLVVIKQMLQQSLNVPDSNVQVQAVKAICAFILHHEKVIEIQKQFTDLLPNMMRITNESLEAEVDDSLIKLLVDLSENAPKFLRSQLPNIVEMCLRYLGNEEASESYRQMCLEVVVTLAETAPAMMRKESSKYIVQLIRQVLELMATVEDDDDWGTQDDPDETDQESMSVIAESALDRLACGLGGKTMLPHILSNVSSMLANPNWKYRHAALMAISAVGEGCHKQMLPMLPEILDGILNFLQDPHPRVRYSMCNAIGQMAADFAPTFQKKFHDKIVPAILLLLEDNLNPRVQAHAGAALVNFCEDCPKRILLSYMDQIMVKLESILQARIADLVEGGGRRLVLEQMVTTIASVADTCEGDFIKFYDHLMPCLKEIIRNANAPELKLLRGKTIECVSLIGLAVGQEKFLVDASDIMDLMLATHNKDEKLSEDDPQTSYLISSWARMCKVMGQQFEQYLPLVIGPVMAAASLKPEVALLDNDDMSNMTDNSEWQFVPLGEQQNFGIRTSGLEDKASACEMLVCYARELKTGFAPYAEDVVKLMVPLLKFYFHDNVRIAAAQSMPSLLECAQIRDNGTEPFVCESNLFLAGSEYLTHMWGYICPELLQAIESEPEPDVSAEMYDALGKCIELLGTGCLSDKWMKDLLHTLEKNLNSHFENEIQRLERRKDEDYDEVVEERLALEDTDDVYKLSKMTDILHALFVTFKTDFFQYFDLIVHQFAKLLDSDKSASDHQWGLCVFDDLIEFCGPGCAKYQEYFLRPMVGYVTDVNSEVRQAAIYGCGVLGMCGGPSFAGVCAEIMPYLLQVINNSESRSAENISATENAVSAIAKILEYNSSAINVNDILPLWLCHLPVCEDTDEAPFVYGYLCQLIENHHPLVLGPNNSNIPTLIKIIAEAFLRDAIDRSHAVAQKMIMIVKGIQANQELFNASLAVLNQEQMKILQSLLMTNN</sequence>
<dbReference type="Pfam" id="PF18816">
    <property type="entry name" value="Importin_rep_5"/>
    <property type="match status" value="1"/>
</dbReference>
<keyword evidence="11" id="KW-1185">Reference proteome</keyword>
<keyword evidence="3" id="KW-0813">Transport</keyword>
<evidence type="ECO:0000256" key="6">
    <source>
        <dbReference type="ARBA" id="ARBA00022927"/>
    </source>
</evidence>
<proteinExistence type="predicted"/>
<evidence type="ECO:0000313" key="11">
    <source>
        <dbReference type="Proteomes" id="UP000478052"/>
    </source>
</evidence>
<evidence type="ECO:0000259" key="9">
    <source>
        <dbReference type="Pfam" id="PF25780"/>
    </source>
</evidence>
<evidence type="ECO:0000256" key="2">
    <source>
        <dbReference type="ARBA" id="ARBA00004496"/>
    </source>
</evidence>
<dbReference type="Pfam" id="PF18808">
    <property type="entry name" value="Importin_rep_4"/>
    <property type="match status" value="1"/>
</dbReference>
<dbReference type="Pfam" id="PF18829">
    <property type="entry name" value="Importin_rep_6"/>
    <property type="match status" value="1"/>
</dbReference>
<keyword evidence="5" id="KW-0677">Repeat</keyword>
<dbReference type="InterPro" id="IPR011989">
    <property type="entry name" value="ARM-like"/>
</dbReference>
<evidence type="ECO:0000313" key="10">
    <source>
        <dbReference type="EMBL" id="KAF0752947.1"/>
    </source>
</evidence>
<dbReference type="GO" id="GO:0006606">
    <property type="term" value="P:protein import into nucleus"/>
    <property type="evidence" value="ECO:0007669"/>
    <property type="project" value="InterPro"/>
</dbReference>